<feature type="compositionally biased region" description="Basic and acidic residues" evidence="1">
    <location>
        <begin position="341"/>
        <end position="350"/>
    </location>
</feature>
<dbReference type="EMBL" id="CAKOGP040002114">
    <property type="protein sequence ID" value="CAJ1962695.1"/>
    <property type="molecule type" value="Genomic_DNA"/>
</dbReference>
<proteinExistence type="predicted"/>
<dbReference type="Pfam" id="PF20710">
    <property type="entry name" value="DUF6824"/>
    <property type="match status" value="1"/>
</dbReference>
<gene>
    <name evidence="3" type="ORF">CYCCA115_LOCUS19810</name>
</gene>
<sequence>MPYEYGENDVLTLKGAAAQQTTHPGNITYYKLCEQKYPEYAKEESSVVRRNICIEIVKKITNEHGGVFRKYNGAKMDAAAAVNKTMDRFRQIRKPKIVAPKSVGENDVVFKVGAANHLFPGNAKWRLLLDQHVHSYWPELFPASNNGLSNDSRSGKDDVETETEIETEIQQESIESAWKRVRGQRPYYQVEISHKLIDIIEDRGGKFRNAALNVMEEREGVLTKIHERFKDIKKYIKNGTYQSPVISNKNLDQNGNGGDIANAESFYVIKRTGCTSTKATVIHSEHHEHGSSAAAWASKKNKRRKKKESEDVGDASSDEGGSHGSLDSMESFDDNTTFPKRSKEQAQARRERAHRRKEAIQNRKSDQETKPKAKRKRKKKPNGLLPPELPDHEMSDYEKLRFEKMQRNYNRMVSLGLCAGATAEV</sequence>
<protein>
    <recommendedName>
        <fullName evidence="2">DUF6824 domain-containing protein</fullName>
    </recommendedName>
</protein>
<dbReference type="Proteomes" id="UP001295423">
    <property type="component" value="Unassembled WGS sequence"/>
</dbReference>
<keyword evidence="4" id="KW-1185">Reference proteome</keyword>
<evidence type="ECO:0000313" key="3">
    <source>
        <dbReference type="EMBL" id="CAJ1962695.1"/>
    </source>
</evidence>
<organism evidence="3 4">
    <name type="scientific">Cylindrotheca closterium</name>
    <dbReference type="NCBI Taxonomy" id="2856"/>
    <lineage>
        <taxon>Eukaryota</taxon>
        <taxon>Sar</taxon>
        <taxon>Stramenopiles</taxon>
        <taxon>Ochrophyta</taxon>
        <taxon>Bacillariophyta</taxon>
        <taxon>Bacillariophyceae</taxon>
        <taxon>Bacillariophycidae</taxon>
        <taxon>Bacillariales</taxon>
        <taxon>Bacillariaceae</taxon>
        <taxon>Cylindrotheca</taxon>
    </lineage>
</organism>
<feature type="region of interest" description="Disordered" evidence="1">
    <location>
        <begin position="284"/>
        <end position="395"/>
    </location>
</feature>
<accession>A0AAD2JM37</accession>
<evidence type="ECO:0000259" key="2">
    <source>
        <dbReference type="Pfam" id="PF20710"/>
    </source>
</evidence>
<dbReference type="InterPro" id="IPR049227">
    <property type="entry name" value="DUF6824"/>
</dbReference>
<name>A0AAD2JM37_9STRA</name>
<evidence type="ECO:0000313" key="4">
    <source>
        <dbReference type="Proteomes" id="UP001295423"/>
    </source>
</evidence>
<feature type="domain" description="DUF6824" evidence="2">
    <location>
        <begin position="9"/>
        <end position="90"/>
    </location>
</feature>
<feature type="compositionally biased region" description="Basic and acidic residues" evidence="1">
    <location>
        <begin position="358"/>
        <end position="371"/>
    </location>
</feature>
<comment type="caution">
    <text evidence="3">The sequence shown here is derived from an EMBL/GenBank/DDBJ whole genome shotgun (WGS) entry which is preliminary data.</text>
</comment>
<reference evidence="3" key="1">
    <citation type="submission" date="2023-08" db="EMBL/GenBank/DDBJ databases">
        <authorList>
            <person name="Audoor S."/>
            <person name="Bilcke G."/>
        </authorList>
    </citation>
    <scope>NUCLEOTIDE SEQUENCE</scope>
</reference>
<feature type="compositionally biased region" description="Basic residues" evidence="1">
    <location>
        <begin position="372"/>
        <end position="381"/>
    </location>
</feature>
<evidence type="ECO:0000256" key="1">
    <source>
        <dbReference type="SAM" id="MobiDB-lite"/>
    </source>
</evidence>
<dbReference type="AlphaFoldDB" id="A0AAD2JM37"/>